<evidence type="ECO:0000256" key="3">
    <source>
        <dbReference type="ARBA" id="ARBA00011291"/>
    </source>
</evidence>
<keyword evidence="5 12" id="KW-0138">CF(0)</keyword>
<dbReference type="AlphaFoldDB" id="A0A6B9DHS1"/>
<evidence type="ECO:0000256" key="5">
    <source>
        <dbReference type="ARBA" id="ARBA00022547"/>
    </source>
</evidence>
<evidence type="ECO:0000313" key="14">
    <source>
        <dbReference type="EMBL" id="QGX43510.1"/>
    </source>
</evidence>
<proteinExistence type="inferred from homology"/>
<evidence type="ECO:0000256" key="12">
    <source>
        <dbReference type="RuleBase" id="RU003661"/>
    </source>
</evidence>
<name>A0A6B9DHS1_9EUCA</name>
<comment type="subunit">
    <text evidence="3">F-type ATPases have 2 components, CF(1) - the catalytic core - and CF(0) - the membrane proton channel.</text>
</comment>
<reference evidence="14" key="1">
    <citation type="journal article" date="2019" name="IOP Conf Ser Earth Environ Sci">
        <title>Next-generation sequencing yields the complete mitochondrial genome of mud spiny lobster, Panulirus polyphagus (Crustacea: Decapoda) from Madura water.</title>
        <authorList>
            <person name="Andriyono S."/>
            <person name="Alam M.J."/>
            <person name="Pramono H."/>
            <person name="Abdillah A.A."/>
            <person name="Kim H.W."/>
        </authorList>
    </citation>
    <scope>NUCLEOTIDE SEQUENCE</scope>
</reference>
<keyword evidence="9 12" id="KW-0406">Ion transport</keyword>
<evidence type="ECO:0000256" key="1">
    <source>
        <dbReference type="ARBA" id="ARBA00004304"/>
    </source>
</evidence>
<gene>
    <name evidence="14" type="primary">ATP8</name>
</gene>
<evidence type="ECO:0000256" key="9">
    <source>
        <dbReference type="ARBA" id="ARBA00023065"/>
    </source>
</evidence>
<evidence type="ECO:0000256" key="2">
    <source>
        <dbReference type="ARBA" id="ARBA00008892"/>
    </source>
</evidence>
<keyword evidence="11 13" id="KW-0472">Membrane</keyword>
<dbReference type="Pfam" id="PF00895">
    <property type="entry name" value="ATP-synt_8"/>
    <property type="match status" value="1"/>
</dbReference>
<evidence type="ECO:0000256" key="7">
    <source>
        <dbReference type="ARBA" id="ARBA00022781"/>
    </source>
</evidence>
<dbReference type="InterPro" id="IPR001421">
    <property type="entry name" value="ATP8_metazoa"/>
</dbReference>
<dbReference type="GO" id="GO:0015078">
    <property type="term" value="F:proton transmembrane transporter activity"/>
    <property type="evidence" value="ECO:0007669"/>
    <property type="project" value="InterPro"/>
</dbReference>
<keyword evidence="4 12" id="KW-0813">Transport</keyword>
<dbReference type="EMBL" id="MK503959">
    <property type="protein sequence ID" value="QGX43510.1"/>
    <property type="molecule type" value="Genomic_DNA"/>
</dbReference>
<sequence length="52" mass="6442">MPQMSPLMWFNLFIMFLLSLALFTVFNYFIFPPKKIDVFPEQPKQIEKNWKW</sequence>
<keyword evidence="8 13" id="KW-1133">Transmembrane helix</keyword>
<keyword evidence="6 12" id="KW-0812">Transmembrane</keyword>
<keyword evidence="7 12" id="KW-0375">Hydrogen ion transport</keyword>
<evidence type="ECO:0000256" key="11">
    <source>
        <dbReference type="ARBA" id="ARBA00023136"/>
    </source>
</evidence>
<keyword evidence="10 12" id="KW-0496">Mitochondrion</keyword>
<protein>
    <recommendedName>
        <fullName evidence="12">ATP synthase complex subunit 8</fullName>
    </recommendedName>
</protein>
<comment type="similarity">
    <text evidence="2 12">Belongs to the ATPase protein 8 family.</text>
</comment>
<accession>A0A6B9DHS1</accession>
<dbReference type="GO" id="GO:0031966">
    <property type="term" value="C:mitochondrial membrane"/>
    <property type="evidence" value="ECO:0007669"/>
    <property type="project" value="UniProtKB-SubCell"/>
</dbReference>
<evidence type="ECO:0000256" key="6">
    <source>
        <dbReference type="ARBA" id="ARBA00022692"/>
    </source>
</evidence>
<dbReference type="GO" id="GO:0045259">
    <property type="term" value="C:proton-transporting ATP synthase complex"/>
    <property type="evidence" value="ECO:0007669"/>
    <property type="project" value="UniProtKB-KW"/>
</dbReference>
<feature type="transmembrane region" description="Helical" evidence="13">
    <location>
        <begin position="12"/>
        <end position="31"/>
    </location>
</feature>
<geneLocation type="mitochondrion" evidence="14"/>
<evidence type="ECO:0000256" key="13">
    <source>
        <dbReference type="SAM" id="Phobius"/>
    </source>
</evidence>
<dbReference type="GO" id="GO:0015986">
    <property type="term" value="P:proton motive force-driven ATP synthesis"/>
    <property type="evidence" value="ECO:0007669"/>
    <property type="project" value="InterPro"/>
</dbReference>
<comment type="subcellular location">
    <subcellularLocation>
        <location evidence="1 12">Mitochondrion membrane</location>
        <topology evidence="1 12">Single-pass membrane protein</topology>
    </subcellularLocation>
</comment>
<evidence type="ECO:0000256" key="10">
    <source>
        <dbReference type="ARBA" id="ARBA00023128"/>
    </source>
</evidence>
<evidence type="ECO:0000256" key="4">
    <source>
        <dbReference type="ARBA" id="ARBA00022448"/>
    </source>
</evidence>
<organism evidence="14">
    <name type="scientific">Panulirus polyphagus</name>
    <dbReference type="NCBI Taxonomy" id="150434"/>
    <lineage>
        <taxon>Eukaryota</taxon>
        <taxon>Metazoa</taxon>
        <taxon>Ecdysozoa</taxon>
        <taxon>Arthropoda</taxon>
        <taxon>Crustacea</taxon>
        <taxon>Multicrustacea</taxon>
        <taxon>Malacostraca</taxon>
        <taxon>Eumalacostraca</taxon>
        <taxon>Eucarida</taxon>
        <taxon>Decapoda</taxon>
        <taxon>Pleocyemata</taxon>
        <taxon>Achelata</taxon>
        <taxon>Palinuroidea</taxon>
        <taxon>Palinuridae</taxon>
        <taxon>Panulirus</taxon>
    </lineage>
</organism>
<evidence type="ECO:0000256" key="8">
    <source>
        <dbReference type="ARBA" id="ARBA00022989"/>
    </source>
</evidence>